<evidence type="ECO:0000256" key="2">
    <source>
        <dbReference type="ARBA" id="ARBA00022692"/>
    </source>
</evidence>
<accession>A0ABX8WN60</accession>
<reference evidence="7 8" key="1">
    <citation type="submission" date="2021-08" db="EMBL/GenBank/DDBJ databases">
        <title>Lysobacter sp. strain CJ11 Genome sequencing and assembly.</title>
        <authorList>
            <person name="Kim I."/>
        </authorList>
    </citation>
    <scope>NUCLEOTIDE SEQUENCE [LARGE SCALE GENOMIC DNA]</scope>
    <source>
        <strain evidence="7 8">CJ11</strain>
    </source>
</reference>
<feature type="transmembrane region" description="Helical" evidence="5">
    <location>
        <begin position="41"/>
        <end position="60"/>
    </location>
</feature>
<keyword evidence="8" id="KW-1185">Reference proteome</keyword>
<dbReference type="Proteomes" id="UP000824755">
    <property type="component" value="Chromosome"/>
</dbReference>
<evidence type="ECO:0000256" key="1">
    <source>
        <dbReference type="ARBA" id="ARBA00004167"/>
    </source>
</evidence>
<dbReference type="PANTHER" id="PTHR36985:SF1">
    <property type="entry name" value="TRANSLOCATION AND ASSEMBLY MODULE SUBUNIT TAMB"/>
    <property type="match status" value="1"/>
</dbReference>
<organism evidence="7 8">
    <name type="scientific">Lysobacter soyae</name>
    <dbReference type="NCBI Taxonomy" id="2764185"/>
    <lineage>
        <taxon>Bacteria</taxon>
        <taxon>Pseudomonadati</taxon>
        <taxon>Pseudomonadota</taxon>
        <taxon>Gammaproteobacteria</taxon>
        <taxon>Lysobacterales</taxon>
        <taxon>Lysobacteraceae</taxon>
        <taxon>Lysobacter</taxon>
    </lineage>
</organism>
<evidence type="ECO:0000313" key="8">
    <source>
        <dbReference type="Proteomes" id="UP000824755"/>
    </source>
</evidence>
<protein>
    <submittedName>
        <fullName evidence="7">Translocation/assembly module TamB domain-containing protein</fullName>
    </submittedName>
</protein>
<keyword evidence="3 5" id="KW-1133">Transmembrane helix</keyword>
<evidence type="ECO:0000256" key="3">
    <source>
        <dbReference type="ARBA" id="ARBA00022989"/>
    </source>
</evidence>
<evidence type="ECO:0000313" key="7">
    <source>
        <dbReference type="EMBL" id="QYR53065.1"/>
    </source>
</evidence>
<evidence type="ECO:0000259" key="6">
    <source>
        <dbReference type="Pfam" id="PF04357"/>
    </source>
</evidence>
<keyword evidence="2 5" id="KW-0812">Transmembrane</keyword>
<keyword evidence="4 5" id="KW-0472">Membrane</keyword>
<dbReference type="EMBL" id="CP080544">
    <property type="protein sequence ID" value="QYR53065.1"/>
    <property type="molecule type" value="Genomic_DNA"/>
</dbReference>
<dbReference type="PANTHER" id="PTHR36985">
    <property type="entry name" value="TRANSLOCATION AND ASSEMBLY MODULE SUBUNIT TAMB"/>
    <property type="match status" value="1"/>
</dbReference>
<dbReference type="InterPro" id="IPR007452">
    <property type="entry name" value="TamB_C"/>
</dbReference>
<sequence>MARKPALPPLPEDATPEQREARIAELRALRRARNVKIARRSGFGTLALILLLGALIWWLLTTLAGRDFLLNRIKWVLPSGTEFTWQSAEGPASGPMTLHGVRVTYLGCPDVEGKPVKYPKCTQPQATTFSAGTIVIDPAIQPLLGRRLRLDAMRVADATLDIPRSTKPFELPRWPESLPSIKPPLSIRADQVVIDGLKVSQAGAPLIDISRVRGGLDAQEDYLKLTDVTVDSDRGRFTAHGEYAPRDNYRTDFTASALMPAPLGATRPAIGMRALGNLNQLNVAVSGNAPAPTRALLTVSGDSANPTWRLSANSQGLDPALLQGLNRTSEQMTFNVSARGTGGKADIDATLQRGDFSLVVQPSKVTLEAQRLSFAPLVVDVLGGRITATGSGDFKGDNKGRVSFAVNARGLRYGEGENRIGASADLGIAGTLDTWSAIGSGVLFRGKQRADVKLDGIGDRKGMRIQALNVVMPQGRMDATGRVDFNPALKWDATATLAGLDPGYFLPDWRGAIRGDVHSTGSRNARGGLDVAVDAKNLGGQLRGRALSGRGNVQLSMPATAKDSLTAKGDVDLRLGGSAVVARGHMAQDLDVDATLSPLTLDDVMPGAKGDIRGRLHLGGARSAPDIDADLTGRGVAFGSYRADAFTAVGRLPWSGRQRGDLRVTGKGIRAGLAFDSLNVHATGAMEDLVLEGDARGPQGTMQFAGSAQKRGTNWQGLLSRLELAPSKGAAWRLQSAARFTQSGSRWQITPSCFASTQGGRLCVNADWPNRGVHAEGQGITSALLMPYIPRRKDGSAWDIHGEFALVADVRPVGNGFRGTARITSPQAGINLDLKNRKTAFNFSNLDVDGSFDGNSWQARMSAGFNGDGKLAANLAAGYDMNAPLSGFVDIDTRDLTLMELLSPDIVDPTGHLSGRIQFGGRLGAPAIGGNARLADFRAELPALGIVLREGNLQLGAQADGNARITGSIKSGDGVLKIDGTLGWRGQDTPLQLNVRGRNILISDTRDLYAVVDPDVLVKFSAGQPLQVTGSVGIPDARIELERLSNGKTRSSDVVVLDPVDPKAAAKTALDMNLLLVLGDNVNLKGFGLTGTLGGQLRVRMNPGVETLAAGTLNVAGRYRAYGQNLKITRGRLVWSNDPVANPLLDVSAERDVGDVTAGIKVTGRANKPQAEVWSNPATSQSDALAYLTLGRPLSGLDTEEERQVSAASAALTAGGSLLASQLGSRIGLDDAGVMHSRALGGSVLGFGKYLSPKVYVSYGVSLLGTGQVLMLRYLIARGFDIEIETSNRESRGSVNWRKEK</sequence>
<evidence type="ECO:0000256" key="5">
    <source>
        <dbReference type="SAM" id="Phobius"/>
    </source>
</evidence>
<comment type="subcellular location">
    <subcellularLocation>
        <location evidence="1">Membrane</location>
        <topology evidence="1">Single-pass membrane protein</topology>
    </subcellularLocation>
</comment>
<name>A0ABX8WN60_9GAMM</name>
<gene>
    <name evidence="7" type="ORF">H8L67_00640</name>
</gene>
<proteinExistence type="predicted"/>
<feature type="domain" description="Translocation and assembly module TamB C-terminal" evidence="6">
    <location>
        <begin position="969"/>
        <end position="1300"/>
    </location>
</feature>
<evidence type="ECO:0000256" key="4">
    <source>
        <dbReference type="ARBA" id="ARBA00023136"/>
    </source>
</evidence>
<dbReference type="RefSeq" id="WP_220379884.1">
    <property type="nucleotide sequence ID" value="NZ_CP080544.1"/>
</dbReference>
<dbReference type="Pfam" id="PF04357">
    <property type="entry name" value="TamB"/>
    <property type="match status" value="1"/>
</dbReference>